<dbReference type="STRING" id="1611254.A0A2G5V924"/>
<accession>A0A2G5V924</accession>
<dbReference type="AlphaFoldDB" id="A0A2G5V924"/>
<proteinExistence type="predicted"/>
<feature type="region of interest" description="Disordered" evidence="1">
    <location>
        <begin position="611"/>
        <end position="657"/>
    </location>
</feature>
<feature type="compositionally biased region" description="Basic and acidic residues" evidence="1">
    <location>
        <begin position="611"/>
        <end position="626"/>
    </location>
</feature>
<gene>
    <name evidence="2" type="primary">Cnig_chr_II.g7319</name>
    <name evidence="2" type="ORF">B9Z55_007319</name>
</gene>
<feature type="compositionally biased region" description="Basic and acidic residues" evidence="1">
    <location>
        <begin position="690"/>
        <end position="714"/>
    </location>
</feature>
<feature type="region of interest" description="Disordered" evidence="1">
    <location>
        <begin position="572"/>
        <end position="591"/>
    </location>
</feature>
<sequence length="849" mass="97490">MDQIFAEQGSVLEDWSVPHGAVIGPGPAPGIKRPVRVPTSIKQEIQDDTDNSGVGVVEHGDGSEQVEEVVEEDVNVSMGMPHLTANVGPQQPDSAEDDGVGGKSEGEEEQEVIDPQYWQRKFDNLRGQFFAPPPPPQAHFPVTQQLIPPMPALPHPLPYSNQHQQFLPNPLQKWYGNIPFPSTFPSNGPQFGDYGGFSGFRPQFGHAPLQGSSSTALKTPAAVLPTSKGKRKTLKEQLSEAQDEIASLRSHAISHGNFLALQNESSQKDALIQHLQDKLRQSEEVTKKATEEKNEAEKWKGSLELMLTVANEALKKMNTEKEEKNEEIENLKRELDAEKKNTEEVRKQMKNFQEEKESNENKLKDALQTFQMKCIEQEKGMEDFKTVNQKLQDGIKKLEEEEKKLMASYEMMNEKCQRKTTDLEETHRKKLEKMTKECQSVLEGQKKENEELMKERDELKKNKAKLEVAKKKLDEEKRNLEETLMDQVTENKRLEMDRDAGKRKNKDLIDDHAMKMDDLVREHLSVMEVQKKESEELKKERDELKKDTIRLEAAKEELEEEKRILKLTVQDQEDEKNQLARERDAEKLEKKKLINDHDKKLEQLVSVMEDQKKESDELKKERDQLKISHTQLKSGMKQLREENEKLNGKVTNQEKEKKQLVMEKDAAINERDEAKKLNLQLEAAIKKLEKEKEKLEGKVRNHENEKKKKLKMELETVSAELAEKDERRLHLVSELQKLDEKGEHGDSTLANKPDSPEDQQVRGQGDEEQEASSTSTKRNERKSRRRGEAVDVTEPSARRQHPKVNYRQGTKGASKGVEDMAASSSTSSVSFRFCCWRLLQLRLFFHTSL</sequence>
<feature type="region of interest" description="Disordered" evidence="1">
    <location>
        <begin position="690"/>
        <end position="819"/>
    </location>
</feature>
<comment type="caution">
    <text evidence="2">The sequence shown here is derived from an EMBL/GenBank/DDBJ whole genome shotgun (WGS) entry which is preliminary data.</text>
</comment>
<dbReference type="OrthoDB" id="5909999at2759"/>
<feature type="region of interest" description="Disordered" evidence="1">
    <location>
        <begin position="80"/>
        <end position="111"/>
    </location>
</feature>
<feature type="region of interest" description="Disordered" evidence="1">
    <location>
        <begin position="316"/>
        <end position="343"/>
    </location>
</feature>
<organism evidence="2 3">
    <name type="scientific">Caenorhabditis nigoni</name>
    <dbReference type="NCBI Taxonomy" id="1611254"/>
    <lineage>
        <taxon>Eukaryota</taxon>
        <taxon>Metazoa</taxon>
        <taxon>Ecdysozoa</taxon>
        <taxon>Nematoda</taxon>
        <taxon>Chromadorea</taxon>
        <taxon>Rhabditida</taxon>
        <taxon>Rhabditina</taxon>
        <taxon>Rhabditomorpha</taxon>
        <taxon>Rhabditoidea</taxon>
        <taxon>Rhabditidae</taxon>
        <taxon>Peloderinae</taxon>
        <taxon>Caenorhabditis</taxon>
    </lineage>
</organism>
<feature type="region of interest" description="Disordered" evidence="1">
    <location>
        <begin position="43"/>
        <end position="66"/>
    </location>
</feature>
<keyword evidence="3" id="KW-1185">Reference proteome</keyword>
<dbReference type="EMBL" id="PDUG01000002">
    <property type="protein sequence ID" value="PIC48285.1"/>
    <property type="molecule type" value="Genomic_DNA"/>
</dbReference>
<reference evidence="3" key="1">
    <citation type="submission" date="2017-10" db="EMBL/GenBank/DDBJ databases">
        <title>Rapid genome shrinkage in a self-fertile nematode reveals novel sperm competition proteins.</title>
        <authorList>
            <person name="Yin D."/>
            <person name="Schwarz E.M."/>
            <person name="Thomas C.G."/>
            <person name="Felde R.L."/>
            <person name="Korf I.F."/>
            <person name="Cutter A.D."/>
            <person name="Schartner C.M."/>
            <person name="Ralston E.J."/>
            <person name="Meyer B.J."/>
            <person name="Haag E.S."/>
        </authorList>
    </citation>
    <scope>NUCLEOTIDE SEQUENCE [LARGE SCALE GENOMIC DNA]</scope>
    <source>
        <strain evidence="3">JU1422</strain>
    </source>
</reference>
<evidence type="ECO:0000313" key="3">
    <source>
        <dbReference type="Proteomes" id="UP000230233"/>
    </source>
</evidence>
<name>A0A2G5V924_9PELO</name>
<feature type="compositionally biased region" description="Basic and acidic residues" evidence="1">
    <location>
        <begin position="575"/>
        <end position="591"/>
    </location>
</feature>
<evidence type="ECO:0000256" key="1">
    <source>
        <dbReference type="SAM" id="MobiDB-lite"/>
    </source>
</evidence>
<protein>
    <submittedName>
        <fullName evidence="2">Uncharacterized protein</fullName>
    </submittedName>
</protein>
<feature type="compositionally biased region" description="Basic and acidic residues" evidence="1">
    <location>
        <begin position="638"/>
        <end position="657"/>
    </location>
</feature>
<evidence type="ECO:0000313" key="2">
    <source>
        <dbReference type="EMBL" id="PIC48285.1"/>
    </source>
</evidence>
<dbReference type="Proteomes" id="UP000230233">
    <property type="component" value="Chromosome II"/>
</dbReference>
<feature type="region of interest" description="Disordered" evidence="1">
    <location>
        <begin position="205"/>
        <end position="232"/>
    </location>
</feature>
<feature type="compositionally biased region" description="Basic and acidic residues" evidence="1">
    <location>
        <begin position="721"/>
        <end position="746"/>
    </location>
</feature>